<dbReference type="EMBL" id="LAZR01020994">
    <property type="protein sequence ID" value="KKL86855.1"/>
    <property type="molecule type" value="Genomic_DNA"/>
</dbReference>
<name>A0A0F9HYW1_9ZZZZ</name>
<protein>
    <submittedName>
        <fullName evidence="1">Uncharacterized protein</fullName>
    </submittedName>
</protein>
<sequence>MTEDLVSVRGLIDSEFDEIVRSFDGIFDGYETAKASGYEGTRIDLKFKDIDNVIAVSPYNFPTKVINMGLSNKNGSKWGIFSNSLTAFIPDDEDIKDCADRVMDLEFCDGEGGRLPPKPIWNRDAQTEWKRAVALDSAIAAEKDADVLSNLQQERANMEEVYSNGEVPTPVWVVLSVEGVTAGSMGTPT</sequence>
<dbReference type="AlphaFoldDB" id="A0A0F9HYW1"/>
<feature type="non-terminal residue" evidence="1">
    <location>
        <position position="189"/>
    </location>
</feature>
<organism evidence="1">
    <name type="scientific">marine sediment metagenome</name>
    <dbReference type="NCBI Taxonomy" id="412755"/>
    <lineage>
        <taxon>unclassified sequences</taxon>
        <taxon>metagenomes</taxon>
        <taxon>ecological metagenomes</taxon>
    </lineage>
</organism>
<proteinExistence type="predicted"/>
<reference evidence="1" key="1">
    <citation type="journal article" date="2015" name="Nature">
        <title>Complex archaea that bridge the gap between prokaryotes and eukaryotes.</title>
        <authorList>
            <person name="Spang A."/>
            <person name="Saw J.H."/>
            <person name="Jorgensen S.L."/>
            <person name="Zaremba-Niedzwiedzka K."/>
            <person name="Martijn J."/>
            <person name="Lind A.E."/>
            <person name="van Eijk R."/>
            <person name="Schleper C."/>
            <person name="Guy L."/>
            <person name="Ettema T.J."/>
        </authorList>
    </citation>
    <scope>NUCLEOTIDE SEQUENCE</scope>
</reference>
<accession>A0A0F9HYW1</accession>
<evidence type="ECO:0000313" key="1">
    <source>
        <dbReference type="EMBL" id="KKL86855.1"/>
    </source>
</evidence>
<comment type="caution">
    <text evidence="1">The sequence shown here is derived from an EMBL/GenBank/DDBJ whole genome shotgun (WGS) entry which is preliminary data.</text>
</comment>
<gene>
    <name evidence="1" type="ORF">LCGC14_1940520</name>
</gene>